<feature type="region of interest" description="Disordered" evidence="1">
    <location>
        <begin position="67"/>
        <end position="153"/>
    </location>
</feature>
<keyword evidence="5" id="KW-1185">Reference proteome</keyword>
<evidence type="ECO:0000313" key="3">
    <source>
        <dbReference type="EMBL" id="CAE8662341.1"/>
    </source>
</evidence>
<evidence type="ECO:0000313" key="2">
    <source>
        <dbReference type="EMBL" id="CAE8602909.1"/>
    </source>
</evidence>
<dbReference type="EMBL" id="CAJNNW010018085">
    <property type="protein sequence ID" value="CAE8662341.1"/>
    <property type="molecule type" value="Genomic_DNA"/>
</dbReference>
<dbReference type="EMBL" id="CAJNNV010014804">
    <property type="protein sequence ID" value="CAE8602909.1"/>
    <property type="molecule type" value="Genomic_DNA"/>
</dbReference>
<evidence type="ECO:0000256" key="1">
    <source>
        <dbReference type="SAM" id="MobiDB-lite"/>
    </source>
</evidence>
<proteinExistence type="predicted"/>
<protein>
    <submittedName>
        <fullName evidence="3">Uncharacterized protein</fullName>
    </submittedName>
</protein>
<reference evidence="3" key="1">
    <citation type="submission" date="2021-02" db="EMBL/GenBank/DDBJ databases">
        <authorList>
            <person name="Dougan E. K."/>
            <person name="Rhodes N."/>
            <person name="Thang M."/>
            <person name="Chan C."/>
        </authorList>
    </citation>
    <scope>NUCLEOTIDE SEQUENCE</scope>
</reference>
<feature type="region of interest" description="Disordered" evidence="1">
    <location>
        <begin position="193"/>
        <end position="225"/>
    </location>
</feature>
<evidence type="ECO:0000313" key="4">
    <source>
        <dbReference type="Proteomes" id="UP000626109"/>
    </source>
</evidence>
<gene>
    <name evidence="2" type="ORF">PGLA1383_LOCUS21140</name>
    <name evidence="3" type="ORF">PGLA2088_LOCUS14831</name>
</gene>
<comment type="caution">
    <text evidence="3">The sequence shown here is derived from an EMBL/GenBank/DDBJ whole genome shotgun (WGS) entry which is preliminary data.</text>
</comment>
<accession>A0A813J1L4</accession>
<evidence type="ECO:0000313" key="5">
    <source>
        <dbReference type="Proteomes" id="UP000654075"/>
    </source>
</evidence>
<dbReference type="Proteomes" id="UP000654075">
    <property type="component" value="Unassembled WGS sequence"/>
</dbReference>
<sequence length="225" mass="24449">MSRQLCMAFGPGLRFAELPLSAPAAARRFAVMKDSFPKLRAPPDPSKPSVSRVMQGMISNQKVAVPGTGDERYIQGSGGSETRGQQYSRHLPASYLPKSTGPPTMAARGSMAASSGTVVGSSRQQWRPPGWQEGSKASSPEKASEPNSMTGMAKDPFKYELGERPAAEIWGMRAIAALVVVVLYLELRDVSIGPNGKPTRKIRPDRNLSPQEELELQQKQLQQQK</sequence>
<feature type="compositionally biased region" description="Low complexity" evidence="1">
    <location>
        <begin position="105"/>
        <end position="116"/>
    </location>
</feature>
<dbReference type="AlphaFoldDB" id="A0A813J1L4"/>
<organism evidence="3 4">
    <name type="scientific">Polarella glacialis</name>
    <name type="common">Dinoflagellate</name>
    <dbReference type="NCBI Taxonomy" id="89957"/>
    <lineage>
        <taxon>Eukaryota</taxon>
        <taxon>Sar</taxon>
        <taxon>Alveolata</taxon>
        <taxon>Dinophyceae</taxon>
        <taxon>Suessiales</taxon>
        <taxon>Suessiaceae</taxon>
        <taxon>Polarella</taxon>
    </lineage>
</organism>
<name>A0A813J1L4_POLGL</name>
<dbReference type="Proteomes" id="UP000626109">
    <property type="component" value="Unassembled WGS sequence"/>
</dbReference>